<sequence>MESSLQNIVDKWVDEPAPELQEVPAVVVIPDFDTPLPASYPRKEKSVELKEGVRIAANTATVLK</sequence>
<accession>A0A383CQT8</accession>
<proteinExistence type="predicted"/>
<name>A0A383CQT8_9ZZZZ</name>
<dbReference type="EMBL" id="UINC01210852">
    <property type="protein sequence ID" value="SVE34501.1"/>
    <property type="molecule type" value="Genomic_DNA"/>
</dbReference>
<dbReference type="AlphaFoldDB" id="A0A383CQT8"/>
<feature type="non-terminal residue" evidence="1">
    <location>
        <position position="64"/>
    </location>
</feature>
<organism evidence="1">
    <name type="scientific">marine metagenome</name>
    <dbReference type="NCBI Taxonomy" id="408172"/>
    <lineage>
        <taxon>unclassified sequences</taxon>
        <taxon>metagenomes</taxon>
        <taxon>ecological metagenomes</taxon>
    </lineage>
</organism>
<gene>
    <name evidence="1" type="ORF">METZ01_LOCUS487355</name>
</gene>
<protein>
    <submittedName>
        <fullName evidence="1">Uncharacterized protein</fullName>
    </submittedName>
</protein>
<reference evidence="1" key="1">
    <citation type="submission" date="2018-05" db="EMBL/GenBank/DDBJ databases">
        <authorList>
            <person name="Lanie J.A."/>
            <person name="Ng W.-L."/>
            <person name="Kazmierczak K.M."/>
            <person name="Andrzejewski T.M."/>
            <person name="Davidsen T.M."/>
            <person name="Wayne K.J."/>
            <person name="Tettelin H."/>
            <person name="Glass J.I."/>
            <person name="Rusch D."/>
            <person name="Podicherti R."/>
            <person name="Tsui H.-C.T."/>
            <person name="Winkler M.E."/>
        </authorList>
    </citation>
    <scope>NUCLEOTIDE SEQUENCE</scope>
</reference>
<evidence type="ECO:0000313" key="1">
    <source>
        <dbReference type="EMBL" id="SVE34501.1"/>
    </source>
</evidence>